<gene>
    <name evidence="1" type="ORF">F9L04_14960</name>
</gene>
<accession>A0A6L3Z4C3</accession>
<proteinExistence type="predicted"/>
<protein>
    <submittedName>
        <fullName evidence="1">Uncharacterized protein</fullName>
    </submittedName>
</protein>
<evidence type="ECO:0000313" key="1">
    <source>
        <dbReference type="EMBL" id="KAB2767621.1"/>
    </source>
</evidence>
<dbReference type="EMBL" id="WBWS01000014">
    <property type="protein sequence ID" value="KAB2767621.1"/>
    <property type="molecule type" value="Genomic_DNA"/>
</dbReference>
<dbReference type="Proteomes" id="UP000481876">
    <property type="component" value="Unassembled WGS sequence"/>
</dbReference>
<evidence type="ECO:0000313" key="2">
    <source>
        <dbReference type="Proteomes" id="UP000481876"/>
    </source>
</evidence>
<dbReference type="AlphaFoldDB" id="A0A6L3Z4C3"/>
<organism evidence="1 2">
    <name type="scientific">Brucella anthropi</name>
    <name type="common">Ochrobactrum anthropi</name>
    <dbReference type="NCBI Taxonomy" id="529"/>
    <lineage>
        <taxon>Bacteria</taxon>
        <taxon>Pseudomonadati</taxon>
        <taxon>Pseudomonadota</taxon>
        <taxon>Alphaproteobacteria</taxon>
        <taxon>Hyphomicrobiales</taxon>
        <taxon>Brucellaceae</taxon>
        <taxon>Brucella/Ochrobactrum group</taxon>
        <taxon>Brucella</taxon>
    </lineage>
</organism>
<name>A0A6L3Z4C3_BRUAN</name>
<reference evidence="1 2" key="1">
    <citation type="submission" date="2019-09" db="EMBL/GenBank/DDBJ databases">
        <title>Taxonomic organization of the family Brucellaceae based on a phylogenomic approach.</title>
        <authorList>
            <person name="Leclercq S."/>
            <person name="Cloeckaert A."/>
            <person name="Zygmunt M.S."/>
        </authorList>
    </citation>
    <scope>NUCLEOTIDE SEQUENCE [LARGE SCALE GENOMIC DNA]</scope>
    <source>
        <strain evidence="1 2">LMG 3313</strain>
    </source>
</reference>
<sequence length="136" mass="14947">MNIGEARKMSDKEFFALIQRAPQDHDGGILEDGSPQIVAINWECRSAASTIIQGETYRVSRPDRHPVPALCRLLIRRLGIHPNVIAVITNRGNPVYAQNGNLGTWAKVELMAGPKGTYRSIPFVGHSRPRPAPQAA</sequence>
<comment type="caution">
    <text evidence="1">The sequence shown here is derived from an EMBL/GenBank/DDBJ whole genome shotgun (WGS) entry which is preliminary data.</text>
</comment>
<dbReference type="RefSeq" id="WP_151663799.1">
    <property type="nucleotide sequence ID" value="NZ_CP103345.1"/>
</dbReference>